<dbReference type="PANTHER" id="PTHR45649">
    <property type="entry name" value="AMINO-ACID PERMEASE BAT1"/>
    <property type="match status" value="1"/>
</dbReference>
<keyword evidence="2" id="KW-0813">Transport</keyword>
<evidence type="ECO:0000256" key="4">
    <source>
        <dbReference type="ARBA" id="ARBA00022989"/>
    </source>
</evidence>
<dbReference type="Pfam" id="PF08568">
    <property type="entry name" value="Kinetochor_Ybp2"/>
    <property type="match status" value="1"/>
</dbReference>
<evidence type="ECO:0000313" key="9">
    <source>
        <dbReference type="Proteomes" id="UP001213000"/>
    </source>
</evidence>
<evidence type="ECO:0000256" key="2">
    <source>
        <dbReference type="ARBA" id="ARBA00022448"/>
    </source>
</evidence>
<dbReference type="AlphaFoldDB" id="A0AAD5VRZ2"/>
<evidence type="ECO:0000313" key="8">
    <source>
        <dbReference type="EMBL" id="KAJ3568098.1"/>
    </source>
</evidence>
<feature type="transmembrane region" description="Helical" evidence="7">
    <location>
        <begin position="717"/>
        <end position="746"/>
    </location>
</feature>
<dbReference type="GO" id="GO:0022857">
    <property type="term" value="F:transmembrane transporter activity"/>
    <property type="evidence" value="ECO:0007669"/>
    <property type="project" value="InterPro"/>
</dbReference>
<sequence length="1110" mass="121437">MSADDEISTAIISAANSPVSSGNGRTLAELYTLVSAAGVADTLDALSVLSALLPNKDPAARDLVGLVGECSPAKEVMMAAQEEVEKVAERAGDEEDDERTGEAANDVAKTTWAERLTELLDIYRAVIPRLKLRKRSASDILRPLLSDLKRALEAVSYQAEQEESWNLLAAVEMMVNRVWRWAKDLPAVESEEVTKCQLELKSVLDHALVLFRSSLQYETAQKALELCFPRLKMSRPTESSVAEQNSSILEACSATYDDLGLTRNGYASSPSLVSVILLVRVWLIPSKPTLKSIPSSFLPSLLTMLQPNSNLQADALAFLLLVLHQGIEVSPDITSALMPQMIVLSSAHPSSSTRHQAFRAMSLLLAKSPPQLRMQILADLVANSEYPQMRVAAVGLVKEAVLEALDSRFSKYVSPFVTPMFMTVFGPLLFRPSPSDLFDQSVKMDLEEFLESPEPKRITEALSLYYVVLLRDGANMTGIRDKDMLEAVNKNLLHPLESWLGTLMDKKDQGGHEHTMMPPVIRVSSKSKELEHHRPSHYPQRNTGSSPSRIDEKLAGPKLLTSGSDDVARNIDKMSSEGKLASSETSVPTDAAAQDLKKLGYNQEMTRNRGLAHILFMTLGLFIIHMLYLTRAWLTWLQYVAIMAVPFGLAAPIATSLIGGGPSVMIWGLAIVSVFCQALALSLAEICSKYPTSAGAYYWTYRLAPTRSRLLWSWINGWLTMVGVWTISLSVNFGTAQLVVAGAGIYNPDWVATAWQTYLIFLAVTVFSTGFGIFFNTLLPAVDAASGRRPASFALGFFDPSASGWAAGWSFFIGLLPPGEVFHPHDCWIEAHACLTPAAYTYSALGMIASMCEEVRNPTKEVPQALAWSIPIGFLTGLVFLLPVVFTLPDIVPSGQPIGVLFTAVMGSRGGGFGMWFILFMIGIFCAISICCAASRATWSFARDKAIPYYIFFGKVNHGFLEGVPLNAYLLSTMVQVLLGLIFLGSSTAFNAFVGVAVICLGASYAMPVFLAVLDRRRQMVDAPYNLGRWGYIINWLAVLWVLFEIVLFCMPAVVPVTSSSMNYASVVFVGFALFSGVWYVIDGKHHYSGPPIPGDSLAIEEHPMPMKDG</sequence>
<feature type="transmembrane region" description="Helical" evidence="7">
    <location>
        <begin position="1034"/>
        <end position="1055"/>
    </location>
</feature>
<dbReference type="SUPFAM" id="SSF48371">
    <property type="entry name" value="ARM repeat"/>
    <property type="match status" value="1"/>
</dbReference>
<dbReference type="Gene3D" id="1.25.10.10">
    <property type="entry name" value="Leucine-rich Repeat Variant"/>
    <property type="match status" value="1"/>
</dbReference>
<evidence type="ECO:0000256" key="5">
    <source>
        <dbReference type="ARBA" id="ARBA00023136"/>
    </source>
</evidence>
<dbReference type="InterPro" id="IPR002293">
    <property type="entry name" value="AA/rel_permease1"/>
</dbReference>
<comment type="subcellular location">
    <subcellularLocation>
        <location evidence="1">Membrane</location>
        <topology evidence="1">Multi-pass membrane protein</topology>
    </subcellularLocation>
</comment>
<evidence type="ECO:0000256" key="3">
    <source>
        <dbReference type="ARBA" id="ARBA00022692"/>
    </source>
</evidence>
<dbReference type="GO" id="GO:0016020">
    <property type="term" value="C:membrane"/>
    <property type="evidence" value="ECO:0007669"/>
    <property type="project" value="UniProtKB-SubCell"/>
</dbReference>
<feature type="region of interest" description="Disordered" evidence="6">
    <location>
        <begin position="525"/>
        <end position="567"/>
    </location>
</feature>
<accession>A0AAD5VRZ2</accession>
<dbReference type="PANTHER" id="PTHR45649:SF3">
    <property type="entry name" value="POLYAMINE TRANSPORTER TPO5"/>
    <property type="match status" value="1"/>
</dbReference>
<feature type="transmembrane region" description="Helical" evidence="7">
    <location>
        <begin position="960"/>
        <end position="984"/>
    </location>
</feature>
<feature type="transmembrane region" description="Helical" evidence="7">
    <location>
        <begin position="636"/>
        <end position="658"/>
    </location>
</feature>
<evidence type="ECO:0000256" key="7">
    <source>
        <dbReference type="SAM" id="Phobius"/>
    </source>
</evidence>
<dbReference type="Proteomes" id="UP001213000">
    <property type="component" value="Unassembled WGS sequence"/>
</dbReference>
<feature type="transmembrane region" description="Helical" evidence="7">
    <location>
        <begin position="758"/>
        <end position="779"/>
    </location>
</feature>
<name>A0AAD5VRZ2_9AGAR</name>
<feature type="compositionally biased region" description="Polar residues" evidence="6">
    <location>
        <begin position="539"/>
        <end position="548"/>
    </location>
</feature>
<proteinExistence type="predicted"/>
<keyword evidence="3 7" id="KW-0812">Transmembrane</keyword>
<dbReference type="EMBL" id="JANIEX010000367">
    <property type="protein sequence ID" value="KAJ3568098.1"/>
    <property type="molecule type" value="Genomic_DNA"/>
</dbReference>
<reference evidence="8" key="1">
    <citation type="submission" date="2022-07" db="EMBL/GenBank/DDBJ databases">
        <title>Genome Sequence of Leucocoprinus birnbaumii.</title>
        <authorList>
            <person name="Buettner E."/>
        </authorList>
    </citation>
    <scope>NUCLEOTIDE SEQUENCE</scope>
    <source>
        <strain evidence="8">VT141</strain>
    </source>
</reference>
<feature type="transmembrane region" description="Helical" evidence="7">
    <location>
        <begin position="1061"/>
        <end position="1082"/>
    </location>
</feature>
<feature type="transmembrane region" description="Helical" evidence="7">
    <location>
        <begin position="915"/>
        <end position="939"/>
    </location>
</feature>
<dbReference type="Pfam" id="PF13520">
    <property type="entry name" value="AA_permease_2"/>
    <property type="match status" value="1"/>
</dbReference>
<dbReference type="InterPro" id="IPR011989">
    <property type="entry name" value="ARM-like"/>
</dbReference>
<feature type="transmembrane region" description="Helical" evidence="7">
    <location>
        <begin position="990"/>
        <end position="1014"/>
    </location>
</feature>
<dbReference type="Gene3D" id="1.20.1740.10">
    <property type="entry name" value="Amino acid/polyamine transporter I"/>
    <property type="match status" value="1"/>
</dbReference>
<feature type="transmembrane region" description="Helical" evidence="7">
    <location>
        <begin position="865"/>
        <end position="886"/>
    </location>
</feature>
<organism evidence="8 9">
    <name type="scientific">Leucocoprinus birnbaumii</name>
    <dbReference type="NCBI Taxonomy" id="56174"/>
    <lineage>
        <taxon>Eukaryota</taxon>
        <taxon>Fungi</taxon>
        <taxon>Dikarya</taxon>
        <taxon>Basidiomycota</taxon>
        <taxon>Agaricomycotina</taxon>
        <taxon>Agaricomycetes</taxon>
        <taxon>Agaricomycetidae</taxon>
        <taxon>Agaricales</taxon>
        <taxon>Agaricineae</taxon>
        <taxon>Agaricaceae</taxon>
        <taxon>Leucocoprinus</taxon>
    </lineage>
</organism>
<protein>
    <submittedName>
        <fullName evidence="8">Uncharacterized protein</fullName>
    </submittedName>
</protein>
<keyword evidence="5 7" id="KW-0472">Membrane</keyword>
<gene>
    <name evidence="8" type="ORF">NP233_g5935</name>
</gene>
<feature type="transmembrane region" description="Helical" evidence="7">
    <location>
        <begin position="664"/>
        <end position="684"/>
    </location>
</feature>
<evidence type="ECO:0000256" key="6">
    <source>
        <dbReference type="SAM" id="MobiDB-lite"/>
    </source>
</evidence>
<comment type="caution">
    <text evidence="8">The sequence shown here is derived from an EMBL/GenBank/DDBJ whole genome shotgun (WGS) entry which is preliminary data.</text>
</comment>
<dbReference type="InterPro" id="IPR016024">
    <property type="entry name" value="ARM-type_fold"/>
</dbReference>
<keyword evidence="9" id="KW-1185">Reference proteome</keyword>
<feature type="transmembrane region" description="Helical" evidence="7">
    <location>
        <begin position="610"/>
        <end position="629"/>
    </location>
</feature>
<keyword evidence="4 7" id="KW-1133">Transmembrane helix</keyword>
<dbReference type="InterPro" id="IPR013877">
    <property type="entry name" value="YAP-bd/ALF4/Glomulin"/>
</dbReference>
<evidence type="ECO:0000256" key="1">
    <source>
        <dbReference type="ARBA" id="ARBA00004141"/>
    </source>
</evidence>